<proteinExistence type="predicted"/>
<dbReference type="EMBL" id="JARK01001447">
    <property type="protein sequence ID" value="EYC01048.1"/>
    <property type="molecule type" value="Genomic_DNA"/>
</dbReference>
<comment type="caution">
    <text evidence="1">The sequence shown here is derived from an EMBL/GenBank/DDBJ whole genome shotgun (WGS) entry which is preliminary data.</text>
</comment>
<evidence type="ECO:0000313" key="1">
    <source>
        <dbReference type="EMBL" id="EYC01048.1"/>
    </source>
</evidence>
<sequence>MERKSRKPTTDSVIGYYMDYAMFGDADRQSWLAASLILPGYAFMNPSPPFRHGLRPFQPAPVLACSEKRRDAAALSRIHPNGVRFHGEVDVVKQVIHLDSAVPSPANDFEQGALARPTCYANKSTRIRCFAAHVVVPQSFLISMNIDQHFAINADSPLLKRCSLLMGLPT</sequence>
<accession>A0A016TEN7</accession>
<dbReference type="AlphaFoldDB" id="A0A016TEN7"/>
<organism evidence="1 2">
    <name type="scientific">Ancylostoma ceylanicum</name>
    <dbReference type="NCBI Taxonomy" id="53326"/>
    <lineage>
        <taxon>Eukaryota</taxon>
        <taxon>Metazoa</taxon>
        <taxon>Ecdysozoa</taxon>
        <taxon>Nematoda</taxon>
        <taxon>Chromadorea</taxon>
        <taxon>Rhabditida</taxon>
        <taxon>Rhabditina</taxon>
        <taxon>Rhabditomorpha</taxon>
        <taxon>Strongyloidea</taxon>
        <taxon>Ancylostomatidae</taxon>
        <taxon>Ancylostomatinae</taxon>
        <taxon>Ancylostoma</taxon>
    </lineage>
</organism>
<gene>
    <name evidence="1" type="primary">Acey_s0111.g261</name>
    <name evidence="1" type="ORF">Y032_0111g261</name>
</gene>
<name>A0A016TEN7_9BILA</name>
<keyword evidence="2" id="KW-1185">Reference proteome</keyword>
<reference evidence="2" key="1">
    <citation type="journal article" date="2015" name="Nat. Genet.">
        <title>The genome and transcriptome of the zoonotic hookworm Ancylostoma ceylanicum identify infection-specific gene families.</title>
        <authorList>
            <person name="Schwarz E.M."/>
            <person name="Hu Y."/>
            <person name="Antoshechkin I."/>
            <person name="Miller M.M."/>
            <person name="Sternberg P.W."/>
            <person name="Aroian R.V."/>
        </authorList>
    </citation>
    <scope>NUCLEOTIDE SEQUENCE</scope>
    <source>
        <strain evidence="2">HY135</strain>
    </source>
</reference>
<dbReference type="Proteomes" id="UP000024635">
    <property type="component" value="Unassembled WGS sequence"/>
</dbReference>
<protein>
    <submittedName>
        <fullName evidence="1">Uncharacterized protein</fullName>
    </submittedName>
</protein>
<evidence type="ECO:0000313" key="2">
    <source>
        <dbReference type="Proteomes" id="UP000024635"/>
    </source>
</evidence>